<gene>
    <name evidence="1" type="ORF">GCM10010470_27250</name>
</gene>
<sequence>MLDPTGPLPPAVYWRRRAVALSVAVLVLALAGWAVIASVGTEPPRAAVQMLPPPEPGACADATTRVVAEPLKPEFRVGDRIGLRIVTINDGREPCYRDTSRDLRELVVTTPDGKHVWSSNDCYRETTNEAPLLQPGQSVHNDVHWVGLASTPECLPLQQIAPAGPYLLVAKLGDLKSAPVPFRLIS</sequence>
<proteinExistence type="predicted"/>
<dbReference type="RefSeq" id="WP_344679995.1">
    <property type="nucleotide sequence ID" value="NZ_BAAAUX010000013.1"/>
</dbReference>
<dbReference type="Proteomes" id="UP001500979">
    <property type="component" value="Unassembled WGS sequence"/>
</dbReference>
<evidence type="ECO:0000313" key="2">
    <source>
        <dbReference type="Proteomes" id="UP001500979"/>
    </source>
</evidence>
<dbReference type="EMBL" id="BAAAUX010000013">
    <property type="protein sequence ID" value="GAA2791048.1"/>
    <property type="molecule type" value="Genomic_DNA"/>
</dbReference>
<accession>A0ABN3VC76</accession>
<organism evidence="1 2">
    <name type="scientific">Saccharopolyspora taberi</name>
    <dbReference type="NCBI Taxonomy" id="60895"/>
    <lineage>
        <taxon>Bacteria</taxon>
        <taxon>Bacillati</taxon>
        <taxon>Actinomycetota</taxon>
        <taxon>Actinomycetes</taxon>
        <taxon>Pseudonocardiales</taxon>
        <taxon>Pseudonocardiaceae</taxon>
        <taxon>Saccharopolyspora</taxon>
    </lineage>
</organism>
<name>A0ABN3VC76_9PSEU</name>
<comment type="caution">
    <text evidence="1">The sequence shown here is derived from an EMBL/GenBank/DDBJ whole genome shotgun (WGS) entry which is preliminary data.</text>
</comment>
<keyword evidence="2" id="KW-1185">Reference proteome</keyword>
<evidence type="ECO:0008006" key="3">
    <source>
        <dbReference type="Google" id="ProtNLM"/>
    </source>
</evidence>
<protein>
    <recommendedName>
        <fullName evidence="3">Intracellular proteinase inhibitor BsuPI domain-containing protein</fullName>
    </recommendedName>
</protein>
<evidence type="ECO:0000313" key="1">
    <source>
        <dbReference type="EMBL" id="GAA2791048.1"/>
    </source>
</evidence>
<reference evidence="1 2" key="1">
    <citation type="journal article" date="2019" name="Int. J. Syst. Evol. Microbiol.">
        <title>The Global Catalogue of Microorganisms (GCM) 10K type strain sequencing project: providing services to taxonomists for standard genome sequencing and annotation.</title>
        <authorList>
            <consortium name="The Broad Institute Genomics Platform"/>
            <consortium name="The Broad Institute Genome Sequencing Center for Infectious Disease"/>
            <person name="Wu L."/>
            <person name="Ma J."/>
        </authorList>
    </citation>
    <scope>NUCLEOTIDE SEQUENCE [LARGE SCALE GENOMIC DNA]</scope>
    <source>
        <strain evidence="1 2">JCM 9383</strain>
    </source>
</reference>